<evidence type="ECO:0000256" key="9">
    <source>
        <dbReference type="RuleBase" id="RU003500"/>
    </source>
</evidence>
<dbReference type="GO" id="GO:0005109">
    <property type="term" value="F:frizzled binding"/>
    <property type="evidence" value="ECO:0000318"/>
    <property type="project" value="GO_Central"/>
</dbReference>
<dbReference type="GO" id="GO:0005615">
    <property type="term" value="C:extracellular space"/>
    <property type="evidence" value="ECO:0000318"/>
    <property type="project" value="GO_Central"/>
</dbReference>
<organism evidence="12 13">
    <name type="scientific">Ciona intestinalis</name>
    <name type="common">Transparent sea squirt</name>
    <name type="synonym">Ascidia intestinalis</name>
    <dbReference type="NCBI Taxonomy" id="7719"/>
    <lineage>
        <taxon>Eukaryota</taxon>
        <taxon>Metazoa</taxon>
        <taxon>Chordata</taxon>
        <taxon>Tunicata</taxon>
        <taxon>Ascidiacea</taxon>
        <taxon>Phlebobranchia</taxon>
        <taxon>Cionidae</taxon>
        <taxon>Ciona</taxon>
    </lineage>
</organism>
<evidence type="ECO:0000256" key="7">
    <source>
        <dbReference type="ARBA" id="ARBA00023157"/>
    </source>
</evidence>
<evidence type="ECO:0000313" key="12">
    <source>
        <dbReference type="Ensembl" id="ENSCINP00000024011.2"/>
    </source>
</evidence>
<keyword evidence="3 9" id="KW-0217">Developmental protein</keyword>
<keyword evidence="11" id="KW-0472">Membrane</keyword>
<dbReference type="AlphaFoldDB" id="F6VUF1"/>
<dbReference type="InterPro" id="IPR043158">
    <property type="entry name" value="Wnt_C"/>
</dbReference>
<evidence type="ECO:0000256" key="2">
    <source>
        <dbReference type="ARBA" id="ARBA00005683"/>
    </source>
</evidence>
<dbReference type="STRING" id="7719.ENSCINP00000024011"/>
<keyword evidence="11" id="KW-0812">Transmembrane</keyword>
<evidence type="ECO:0000256" key="3">
    <source>
        <dbReference type="ARBA" id="ARBA00022473"/>
    </source>
</evidence>
<comment type="function">
    <text evidence="9">Ligand for members of the frizzled family of seven transmembrane receptors.</text>
</comment>
<reference evidence="12" key="2">
    <citation type="journal article" date="2008" name="Genome Biol.">
        <title>Improved genome assembly and evidence-based global gene model set for the chordate Ciona intestinalis: new insight into intron and operon populations.</title>
        <authorList>
            <person name="Satou Y."/>
            <person name="Mineta K."/>
            <person name="Ogasawara M."/>
            <person name="Sasakura Y."/>
            <person name="Shoguchi E."/>
            <person name="Ueno K."/>
            <person name="Yamada L."/>
            <person name="Matsumoto J."/>
            <person name="Wasserscheid J."/>
            <person name="Dewar K."/>
            <person name="Wiley G.B."/>
            <person name="Macmil S.L."/>
            <person name="Roe B.A."/>
            <person name="Zeller R.W."/>
            <person name="Hastings K.E."/>
            <person name="Lemaire P."/>
            <person name="Lindquist E."/>
            <person name="Endo T."/>
            <person name="Hotta K."/>
            <person name="Inaba K."/>
        </authorList>
    </citation>
    <scope>NUCLEOTIDE SEQUENCE [LARGE SCALE GENOMIC DNA]</scope>
    <source>
        <strain evidence="12">wild type</strain>
    </source>
</reference>
<feature type="region of interest" description="Disordered" evidence="10">
    <location>
        <begin position="462"/>
        <end position="482"/>
    </location>
</feature>
<dbReference type="Proteomes" id="UP000008144">
    <property type="component" value="Chromosome 9"/>
</dbReference>
<accession>A0A1W5B8A8</accession>
<feature type="region of interest" description="Disordered" evidence="10">
    <location>
        <begin position="100"/>
        <end position="122"/>
    </location>
</feature>
<evidence type="ECO:0000256" key="1">
    <source>
        <dbReference type="ARBA" id="ARBA00004498"/>
    </source>
</evidence>
<keyword evidence="8" id="KW-0449">Lipoprotein</keyword>
<reference evidence="12" key="4">
    <citation type="submission" date="2025-09" db="UniProtKB">
        <authorList>
            <consortium name="Ensembl"/>
        </authorList>
    </citation>
    <scope>IDENTIFICATION</scope>
</reference>
<name>F6VUF1_CIOIN</name>
<keyword evidence="4" id="KW-0964">Secreted</keyword>
<feature type="transmembrane region" description="Helical" evidence="11">
    <location>
        <begin position="182"/>
        <end position="210"/>
    </location>
</feature>
<dbReference type="PANTHER" id="PTHR12027:SF91">
    <property type="entry name" value="PROTO-ONCOGENE WNT-1"/>
    <property type="match status" value="1"/>
</dbReference>
<dbReference type="GO" id="GO:0005125">
    <property type="term" value="F:cytokine activity"/>
    <property type="evidence" value="ECO:0000318"/>
    <property type="project" value="GO_Central"/>
</dbReference>
<keyword evidence="7" id="KW-1015">Disulfide bond</keyword>
<dbReference type="InterPro" id="IPR005817">
    <property type="entry name" value="Wnt"/>
</dbReference>
<dbReference type="GO" id="GO:0060070">
    <property type="term" value="P:canonical Wnt signaling pathway"/>
    <property type="evidence" value="ECO:0000318"/>
    <property type="project" value="GO_Central"/>
</dbReference>
<dbReference type="Ensembl" id="ENSCINT00000024257.2">
    <property type="protein sequence ID" value="ENSCINP00000024011.2"/>
    <property type="gene ID" value="ENSCING00000010055.3"/>
</dbReference>
<dbReference type="GeneTree" id="ENSGT00940000159281"/>
<dbReference type="Pfam" id="PF00110">
    <property type="entry name" value="wnt"/>
    <property type="match status" value="1"/>
</dbReference>
<dbReference type="Gene3D" id="3.30.2460.20">
    <property type="match status" value="1"/>
</dbReference>
<reference evidence="12" key="3">
    <citation type="submission" date="2025-08" db="UniProtKB">
        <authorList>
            <consortium name="Ensembl"/>
        </authorList>
    </citation>
    <scope>IDENTIFICATION</scope>
</reference>
<keyword evidence="6 9" id="KW-0879">Wnt signaling pathway</keyword>
<evidence type="ECO:0000256" key="8">
    <source>
        <dbReference type="ARBA" id="ARBA00023288"/>
    </source>
</evidence>
<dbReference type="OMA" id="NCAREFR"/>
<dbReference type="GO" id="GO:0045165">
    <property type="term" value="P:cell fate commitment"/>
    <property type="evidence" value="ECO:0000318"/>
    <property type="project" value="GO_Central"/>
</dbReference>
<comment type="subcellular location">
    <subcellularLocation>
        <location evidence="1 9">Secreted</location>
        <location evidence="1 9">Extracellular space</location>
        <location evidence="1 9">Extracellular matrix</location>
    </subcellularLocation>
</comment>
<evidence type="ECO:0000256" key="11">
    <source>
        <dbReference type="SAM" id="Phobius"/>
    </source>
</evidence>
<keyword evidence="5" id="KW-0272">Extracellular matrix</keyword>
<sequence length="608" mass="70442">MTLQRSCFVDLSEKRDMSDVGGATYDEEALSVSEMLSSHMDVSRATELSQSMASERFSPTESPITACCSADQTGIFSCTFCRKPLRAANTIRRSKLRSRNLDDCGTAPHESTAVTSTDRSDNELEMRLGQNRSINSEHSEAVMQNDSDIPNLSSENLCRKHRRNSVERGVTKQSTWRVHRRILPAIHSSVTIVLLQVLLFCTVNVAAVWWNPGYRPTLMDSERICLWAQQIGGPQAEMCANEMPVVEEIKKGIQRGAYNCAREFRYSRWNCSQTPKKFYEKALWQTTKETSYLQAVTSAAMTFAITEACSLGNIPECGCVNTRGQKREYLRREAQKRNYYINESYLDTFVDQFDWEGCDDNVDFAYRKTRHFLNFTRFIGRKRKINLRLRMSAHNYEAGRLAITEKMAEKCKCHGFSGTCTIRTCWMRMPKFDAVRATLRRMYNTATKVNLQPGTRRLVIARRPRRPSSRHRNTASRRTNKVKRGLRKNIPTRFRSRNRKAKNPRRRIRLKNRLRRRLYPVASKHLVYHQPSPNFCRRDKRKGSLGTKGRVCDPTRREGYGSCQYMCCGRGYTTEVVEHTMKCNCTFIYCCTMTCDECINRYTRYVCR</sequence>
<evidence type="ECO:0000256" key="5">
    <source>
        <dbReference type="ARBA" id="ARBA00022530"/>
    </source>
</evidence>
<dbReference type="GO" id="GO:0030182">
    <property type="term" value="P:neuron differentiation"/>
    <property type="evidence" value="ECO:0000318"/>
    <property type="project" value="GO_Central"/>
</dbReference>
<proteinExistence type="inferred from homology"/>
<dbReference type="InParanoid" id="F6VUF1"/>
<protein>
    <recommendedName>
        <fullName evidence="9">Protein Wnt</fullName>
    </recommendedName>
</protein>
<keyword evidence="13" id="KW-1185">Reference proteome</keyword>
<dbReference type="PRINTS" id="PR01349">
    <property type="entry name" value="WNTPROTEIN"/>
</dbReference>
<evidence type="ECO:0000313" key="13">
    <source>
        <dbReference type="Proteomes" id="UP000008144"/>
    </source>
</evidence>
<accession>F6VUF1</accession>
<evidence type="ECO:0000256" key="10">
    <source>
        <dbReference type="SAM" id="MobiDB-lite"/>
    </source>
</evidence>
<dbReference type="HOGENOM" id="CLU_033039_1_3_1"/>
<evidence type="ECO:0000256" key="4">
    <source>
        <dbReference type="ARBA" id="ARBA00022525"/>
    </source>
</evidence>
<evidence type="ECO:0000256" key="6">
    <source>
        <dbReference type="ARBA" id="ARBA00022687"/>
    </source>
</evidence>
<comment type="similarity">
    <text evidence="2 9">Belongs to the Wnt family.</text>
</comment>
<keyword evidence="11" id="KW-1133">Transmembrane helix</keyword>
<reference evidence="13" key="1">
    <citation type="journal article" date="2002" name="Science">
        <title>The draft genome of Ciona intestinalis: insights into chordate and vertebrate origins.</title>
        <authorList>
            <person name="Dehal P."/>
            <person name="Satou Y."/>
            <person name="Campbell R.K."/>
            <person name="Chapman J."/>
            <person name="Degnan B."/>
            <person name="De Tomaso A."/>
            <person name="Davidson B."/>
            <person name="Di Gregorio A."/>
            <person name="Gelpke M."/>
            <person name="Goodstein D.M."/>
            <person name="Harafuji N."/>
            <person name="Hastings K.E."/>
            <person name="Ho I."/>
            <person name="Hotta K."/>
            <person name="Huang W."/>
            <person name="Kawashima T."/>
            <person name="Lemaire P."/>
            <person name="Martinez D."/>
            <person name="Meinertzhagen I.A."/>
            <person name="Necula S."/>
            <person name="Nonaka M."/>
            <person name="Putnam N."/>
            <person name="Rash S."/>
            <person name="Saiga H."/>
            <person name="Satake M."/>
            <person name="Terry A."/>
            <person name="Yamada L."/>
            <person name="Wang H.G."/>
            <person name="Awazu S."/>
            <person name="Azumi K."/>
            <person name="Boore J."/>
            <person name="Branno M."/>
            <person name="Chin-Bow S."/>
            <person name="DeSantis R."/>
            <person name="Doyle S."/>
            <person name="Francino P."/>
            <person name="Keys D.N."/>
            <person name="Haga S."/>
            <person name="Hayashi H."/>
            <person name="Hino K."/>
            <person name="Imai K.S."/>
            <person name="Inaba K."/>
            <person name="Kano S."/>
            <person name="Kobayashi K."/>
            <person name="Kobayashi M."/>
            <person name="Lee B.I."/>
            <person name="Makabe K.W."/>
            <person name="Manohar C."/>
            <person name="Matassi G."/>
            <person name="Medina M."/>
            <person name="Mochizuki Y."/>
            <person name="Mount S."/>
            <person name="Morishita T."/>
            <person name="Miura S."/>
            <person name="Nakayama A."/>
            <person name="Nishizaka S."/>
            <person name="Nomoto H."/>
            <person name="Ohta F."/>
            <person name="Oishi K."/>
            <person name="Rigoutsos I."/>
            <person name="Sano M."/>
            <person name="Sasaki A."/>
            <person name="Sasakura Y."/>
            <person name="Shoguchi E."/>
            <person name="Shin-i T."/>
            <person name="Spagnuolo A."/>
            <person name="Stainier D."/>
            <person name="Suzuki M.M."/>
            <person name="Tassy O."/>
            <person name="Takatori N."/>
            <person name="Tokuoka M."/>
            <person name="Yagi K."/>
            <person name="Yoshizaki F."/>
            <person name="Wada S."/>
            <person name="Zhang C."/>
            <person name="Hyatt P.D."/>
            <person name="Larimer F."/>
            <person name="Detter C."/>
            <person name="Doggett N."/>
            <person name="Glavina T."/>
            <person name="Hawkins T."/>
            <person name="Richardson P."/>
            <person name="Lucas S."/>
            <person name="Kohara Y."/>
            <person name="Levine M."/>
            <person name="Satoh N."/>
            <person name="Rokhsar D.S."/>
        </authorList>
    </citation>
    <scope>NUCLEOTIDE SEQUENCE [LARGE SCALE GENOMIC DNA]</scope>
</reference>
<dbReference type="SMART" id="SM00097">
    <property type="entry name" value="WNT1"/>
    <property type="match status" value="1"/>
</dbReference>
<dbReference type="CDD" id="cd13113">
    <property type="entry name" value="Wnt"/>
    <property type="match status" value="1"/>
</dbReference>
<dbReference type="PANTHER" id="PTHR12027">
    <property type="entry name" value="WNT RELATED"/>
    <property type="match status" value="1"/>
</dbReference>
<dbReference type="EMBL" id="EAAA01002961">
    <property type="status" value="NOT_ANNOTATED_CDS"/>
    <property type="molecule type" value="Genomic_DNA"/>
</dbReference>